<keyword evidence="3" id="KW-1185">Reference proteome</keyword>
<keyword evidence="2" id="KW-0378">Hydrolase</keyword>
<evidence type="ECO:0000313" key="2">
    <source>
        <dbReference type="EMBL" id="SDG85016.1"/>
    </source>
</evidence>
<dbReference type="InterPro" id="IPR012296">
    <property type="entry name" value="Nuclease_put_TT1808"/>
</dbReference>
<dbReference type="InterPro" id="IPR008538">
    <property type="entry name" value="Uma2"/>
</dbReference>
<dbReference type="Pfam" id="PF05685">
    <property type="entry name" value="Uma2"/>
    <property type="match status" value="1"/>
</dbReference>
<name>A0A1G7XLR5_9BACT</name>
<dbReference type="EMBL" id="FNAN01000024">
    <property type="protein sequence ID" value="SDG85016.1"/>
    <property type="molecule type" value="Genomic_DNA"/>
</dbReference>
<dbReference type="PANTHER" id="PTHR34107">
    <property type="entry name" value="SLL0198 PROTEIN-RELATED"/>
    <property type="match status" value="1"/>
</dbReference>
<accession>A0A1G7XLR5</accession>
<dbReference type="GO" id="GO:0004519">
    <property type="term" value="F:endonuclease activity"/>
    <property type="evidence" value="ECO:0007669"/>
    <property type="project" value="UniProtKB-KW"/>
</dbReference>
<dbReference type="RefSeq" id="WP_090156941.1">
    <property type="nucleotide sequence ID" value="NZ_FNAN01000024.1"/>
</dbReference>
<sequence>MDTPVTFIVGDLMSEDEFFRFCQMNDTLNLERDSEGNIIFMSPAGMLSDSFNGDIFAEFAAWLRKNKVPGKAFGPSAGFTLPNGAVRSPDVAWVNRTSWDAMSRDEQERFGHVCPDFVIEIRSRSDSLRYLQDKMQEYLDNGCRLGWLIDRYKEKVYVYEPGCAIRQYDSLDIQLSGEPLFPGFVLNLAEIEK</sequence>
<dbReference type="STRING" id="659014.SAMN04487996_12442"/>
<keyword evidence="2" id="KW-0255">Endonuclease</keyword>
<dbReference type="AlphaFoldDB" id="A0A1G7XLR5"/>
<dbReference type="OrthoDB" id="9799703at2"/>
<dbReference type="Proteomes" id="UP000198748">
    <property type="component" value="Unassembled WGS sequence"/>
</dbReference>
<organism evidence="2 3">
    <name type="scientific">Dyadobacter soli</name>
    <dbReference type="NCBI Taxonomy" id="659014"/>
    <lineage>
        <taxon>Bacteria</taxon>
        <taxon>Pseudomonadati</taxon>
        <taxon>Bacteroidota</taxon>
        <taxon>Cytophagia</taxon>
        <taxon>Cytophagales</taxon>
        <taxon>Spirosomataceae</taxon>
        <taxon>Dyadobacter</taxon>
    </lineage>
</organism>
<evidence type="ECO:0000313" key="3">
    <source>
        <dbReference type="Proteomes" id="UP000198748"/>
    </source>
</evidence>
<dbReference type="SUPFAM" id="SSF52980">
    <property type="entry name" value="Restriction endonuclease-like"/>
    <property type="match status" value="1"/>
</dbReference>
<feature type="domain" description="Putative restriction endonuclease" evidence="1">
    <location>
        <begin position="16"/>
        <end position="188"/>
    </location>
</feature>
<gene>
    <name evidence="2" type="ORF">SAMN04487996_12442</name>
</gene>
<dbReference type="Gene3D" id="3.90.1570.10">
    <property type="entry name" value="tt1808, chain A"/>
    <property type="match status" value="1"/>
</dbReference>
<evidence type="ECO:0000259" key="1">
    <source>
        <dbReference type="Pfam" id="PF05685"/>
    </source>
</evidence>
<reference evidence="3" key="1">
    <citation type="submission" date="2016-10" db="EMBL/GenBank/DDBJ databases">
        <authorList>
            <person name="Varghese N."/>
            <person name="Submissions S."/>
        </authorList>
    </citation>
    <scope>NUCLEOTIDE SEQUENCE [LARGE SCALE GENOMIC DNA]</scope>
    <source>
        <strain evidence="3">DSM 25329</strain>
    </source>
</reference>
<protein>
    <submittedName>
        <fullName evidence="2">Endonuclease, Uma2 family (Restriction endonuclease fold)</fullName>
    </submittedName>
</protein>
<keyword evidence="2" id="KW-0540">Nuclease</keyword>
<dbReference type="PANTHER" id="PTHR34107:SF1">
    <property type="entry name" value="SLL0198 PROTEIN"/>
    <property type="match status" value="1"/>
</dbReference>
<dbReference type="InterPro" id="IPR011335">
    <property type="entry name" value="Restrct_endonuc-II-like"/>
</dbReference>
<proteinExistence type="predicted"/>
<dbReference type="CDD" id="cd06260">
    <property type="entry name" value="DUF820-like"/>
    <property type="match status" value="1"/>
</dbReference>